<accession>A0A085NKQ0</accession>
<dbReference type="PANTHER" id="PTHR48069">
    <property type="entry name" value="DIHYDROFOLATE REDUCTASE"/>
    <property type="match status" value="1"/>
</dbReference>
<keyword evidence="6" id="KW-0560">Oxidoreductase</keyword>
<dbReference type="PANTHER" id="PTHR48069:SF3">
    <property type="entry name" value="DIHYDROFOLATE REDUCTASE"/>
    <property type="match status" value="1"/>
</dbReference>
<dbReference type="GO" id="GO:0046452">
    <property type="term" value="P:dihydrofolate metabolic process"/>
    <property type="evidence" value="ECO:0007669"/>
    <property type="project" value="TreeGrafter"/>
</dbReference>
<keyword evidence="5" id="KW-0521">NADP</keyword>
<feature type="domain" description="DHFR" evidence="10">
    <location>
        <begin position="2"/>
        <end position="182"/>
    </location>
</feature>
<evidence type="ECO:0000256" key="6">
    <source>
        <dbReference type="ARBA" id="ARBA00023002"/>
    </source>
</evidence>
<dbReference type="GO" id="GO:0006730">
    <property type="term" value="P:one-carbon metabolic process"/>
    <property type="evidence" value="ECO:0007669"/>
    <property type="project" value="UniProtKB-KW"/>
</dbReference>
<comment type="function">
    <text evidence="7">Key enzyme in folate metabolism. Catalyzes an essential reaction for de novo glycine and purine synthesis, and for DNA precursor synthesis.</text>
</comment>
<dbReference type="SUPFAM" id="SSF53597">
    <property type="entry name" value="Dihydrofolate reductase-like"/>
    <property type="match status" value="1"/>
</dbReference>
<dbReference type="GO" id="GO:0046655">
    <property type="term" value="P:folic acid metabolic process"/>
    <property type="evidence" value="ECO:0007669"/>
    <property type="project" value="TreeGrafter"/>
</dbReference>
<dbReference type="GO" id="GO:0050661">
    <property type="term" value="F:NADP binding"/>
    <property type="evidence" value="ECO:0007669"/>
    <property type="project" value="InterPro"/>
</dbReference>
<evidence type="ECO:0000313" key="11">
    <source>
        <dbReference type="EMBL" id="KFD70046.1"/>
    </source>
</evidence>
<evidence type="ECO:0000256" key="9">
    <source>
        <dbReference type="RuleBase" id="RU004474"/>
    </source>
</evidence>
<evidence type="ECO:0000256" key="1">
    <source>
        <dbReference type="ARBA" id="ARBA00004903"/>
    </source>
</evidence>
<dbReference type="Pfam" id="PF00186">
    <property type="entry name" value="DHFR_1"/>
    <property type="match status" value="1"/>
</dbReference>
<dbReference type="Proteomes" id="UP000030758">
    <property type="component" value="Unassembled WGS sequence"/>
</dbReference>
<dbReference type="OrthoDB" id="4664297at2759"/>
<evidence type="ECO:0000256" key="3">
    <source>
        <dbReference type="ARBA" id="ARBA00012856"/>
    </source>
</evidence>
<evidence type="ECO:0000256" key="2">
    <source>
        <dbReference type="ARBA" id="ARBA00009539"/>
    </source>
</evidence>
<comment type="catalytic activity">
    <reaction evidence="8">
        <text>(6S)-5,6,7,8-tetrahydrofolate + NADP(+) = 7,8-dihydrofolate + NADPH + H(+)</text>
        <dbReference type="Rhea" id="RHEA:15009"/>
        <dbReference type="ChEBI" id="CHEBI:15378"/>
        <dbReference type="ChEBI" id="CHEBI:57451"/>
        <dbReference type="ChEBI" id="CHEBI:57453"/>
        <dbReference type="ChEBI" id="CHEBI:57783"/>
        <dbReference type="ChEBI" id="CHEBI:58349"/>
        <dbReference type="EC" id="1.5.1.3"/>
    </reaction>
</comment>
<keyword evidence="4" id="KW-0554">One-carbon metabolism</keyword>
<gene>
    <name evidence="11" type="ORF">M514_02203</name>
</gene>
<dbReference type="GO" id="GO:0046654">
    <property type="term" value="P:tetrahydrofolate biosynthetic process"/>
    <property type="evidence" value="ECO:0007669"/>
    <property type="project" value="UniProtKB-UniPathway"/>
</dbReference>
<evidence type="ECO:0000256" key="5">
    <source>
        <dbReference type="ARBA" id="ARBA00022857"/>
    </source>
</evidence>
<dbReference type="GO" id="GO:0004146">
    <property type="term" value="F:dihydrofolate reductase activity"/>
    <property type="evidence" value="ECO:0007669"/>
    <property type="project" value="UniProtKB-EC"/>
</dbReference>
<protein>
    <recommendedName>
        <fullName evidence="3">dihydrofolate reductase</fullName>
        <ecNumber evidence="3">1.5.1.3</ecNumber>
    </recommendedName>
</protein>
<dbReference type="FunFam" id="3.40.430.10:FF:000002">
    <property type="entry name" value="Dihydrofolate reductase"/>
    <property type="match status" value="1"/>
</dbReference>
<dbReference type="EMBL" id="KL367490">
    <property type="protein sequence ID" value="KFD70046.1"/>
    <property type="molecule type" value="Genomic_DNA"/>
</dbReference>
<dbReference type="InterPro" id="IPR024072">
    <property type="entry name" value="DHFR-like_dom_sf"/>
</dbReference>
<reference evidence="11" key="1">
    <citation type="journal article" date="2014" name="Nat. Genet.">
        <title>Genome and transcriptome of the porcine whipworm Trichuris suis.</title>
        <authorList>
            <person name="Jex A.R."/>
            <person name="Nejsum P."/>
            <person name="Schwarz E.M."/>
            <person name="Hu L."/>
            <person name="Young N.D."/>
            <person name="Hall R.S."/>
            <person name="Korhonen P.K."/>
            <person name="Liao S."/>
            <person name="Thamsborg S."/>
            <person name="Xia J."/>
            <person name="Xu P."/>
            <person name="Wang S."/>
            <person name="Scheerlinck J.P."/>
            <person name="Hofmann A."/>
            <person name="Sternberg P.W."/>
            <person name="Wang J."/>
            <person name="Gasser R.B."/>
        </authorList>
    </citation>
    <scope>NUCLEOTIDE SEQUENCE [LARGE SCALE GENOMIC DNA]</scope>
    <source>
        <strain evidence="11">DCEP-RM93F</strain>
    </source>
</reference>
<dbReference type="InterPro" id="IPR012259">
    <property type="entry name" value="DHFR"/>
</dbReference>
<proteinExistence type="inferred from homology"/>
<dbReference type="InterPro" id="IPR001796">
    <property type="entry name" value="DHFR_dom"/>
</dbReference>
<name>A0A085NKQ0_9BILA</name>
<dbReference type="CDD" id="cd00209">
    <property type="entry name" value="DHFR"/>
    <property type="match status" value="1"/>
</dbReference>
<organism evidence="11">
    <name type="scientific">Trichuris suis</name>
    <name type="common">pig whipworm</name>
    <dbReference type="NCBI Taxonomy" id="68888"/>
    <lineage>
        <taxon>Eukaryota</taxon>
        <taxon>Metazoa</taxon>
        <taxon>Ecdysozoa</taxon>
        <taxon>Nematoda</taxon>
        <taxon>Enoplea</taxon>
        <taxon>Dorylaimia</taxon>
        <taxon>Trichinellida</taxon>
        <taxon>Trichuridae</taxon>
        <taxon>Trichuris</taxon>
    </lineage>
</organism>
<dbReference type="EC" id="1.5.1.3" evidence="3"/>
<dbReference type="GO" id="GO:0005739">
    <property type="term" value="C:mitochondrion"/>
    <property type="evidence" value="ECO:0007669"/>
    <property type="project" value="TreeGrafter"/>
</dbReference>
<dbReference type="InterPro" id="IPR017925">
    <property type="entry name" value="DHFR_CS"/>
</dbReference>
<dbReference type="PRINTS" id="PR00070">
    <property type="entry name" value="DHFR"/>
</dbReference>
<evidence type="ECO:0000256" key="4">
    <source>
        <dbReference type="ARBA" id="ARBA00022563"/>
    </source>
</evidence>
<dbReference type="PROSITE" id="PS00075">
    <property type="entry name" value="DHFR_1"/>
    <property type="match status" value="1"/>
</dbReference>
<comment type="similarity">
    <text evidence="2 9">Belongs to the dihydrofolate reductase family.</text>
</comment>
<dbReference type="UniPathway" id="UPA00077">
    <property type="reaction ID" value="UER00158"/>
</dbReference>
<dbReference type="Gene3D" id="3.40.430.10">
    <property type="entry name" value="Dihydrofolate Reductase, subunit A"/>
    <property type="match status" value="1"/>
</dbReference>
<dbReference type="PROSITE" id="PS51330">
    <property type="entry name" value="DHFR_2"/>
    <property type="match status" value="1"/>
</dbReference>
<evidence type="ECO:0000256" key="7">
    <source>
        <dbReference type="ARBA" id="ARBA00025067"/>
    </source>
</evidence>
<evidence type="ECO:0000259" key="10">
    <source>
        <dbReference type="PROSITE" id="PS51330"/>
    </source>
</evidence>
<dbReference type="AlphaFoldDB" id="A0A085NKQ0"/>
<sequence length="189" mass="21875">MLMNIIVATCENFGIGLDNRLPWHLPNEFKYYQKMTTECRNPAKQNAVIMGRKTYESIPAKFRPLKRRLNIVLSRDMQFDSGKNEFFVARSLENALQFLRSPSMESAIETVWICGGSSVYKEALDCGKWNRLYITRIHKAFKCDTFFPAIDFGQLKKVSDDSVPSEVQEECGITYHFEVYENSRALCDD</sequence>
<comment type="pathway">
    <text evidence="1">Cofactor biosynthesis; tetrahydrofolate biosynthesis; 5,6,7,8-tetrahydrofolate from 7,8-dihydrofolate: step 1/1.</text>
</comment>
<evidence type="ECO:0000256" key="8">
    <source>
        <dbReference type="ARBA" id="ARBA00048873"/>
    </source>
</evidence>